<dbReference type="AlphaFoldDB" id="K9D2Q4"/>
<name>K9D2Q4_9FIRM</name>
<dbReference type="STRING" id="883156.HMPREF9282_02118"/>
<proteinExistence type="predicted"/>
<evidence type="ECO:0000313" key="1">
    <source>
        <dbReference type="EMBL" id="EKU77401.1"/>
    </source>
</evidence>
<protein>
    <submittedName>
        <fullName evidence="1">Uncharacterized protein</fullName>
    </submittedName>
</protein>
<keyword evidence="2" id="KW-1185">Reference proteome</keyword>
<sequence>MAIKLTKTKDKTIKDEKTPLNSIKEQSTTFIKSAPQNVTAQPSKKTSITASKAVKNILLDTVDWNELEPLIKKNRGLNLNSLFRKAIAAAMNNEIEYTSNYIIGTPEKRRVIYILPEQGEWITKMANETGEKQYILLRNIVMNYVHKYIQK</sequence>
<dbReference type="RefSeq" id="WP_006557002.1">
    <property type="nucleotide sequence ID" value="NZ_JH992939.1"/>
</dbReference>
<dbReference type="EMBL" id="AHAF01000023">
    <property type="protein sequence ID" value="EKU77401.1"/>
    <property type="molecule type" value="Genomic_DNA"/>
</dbReference>
<gene>
    <name evidence="1" type="ORF">HMPREF9282_02118</name>
</gene>
<organism evidence="1 2">
    <name type="scientific">Veillonella seminalis ACS-216-V-Col6b</name>
    <dbReference type="NCBI Taxonomy" id="883156"/>
    <lineage>
        <taxon>Bacteria</taxon>
        <taxon>Bacillati</taxon>
        <taxon>Bacillota</taxon>
        <taxon>Negativicutes</taxon>
        <taxon>Veillonellales</taxon>
        <taxon>Veillonellaceae</taxon>
        <taxon>Veillonella</taxon>
    </lineage>
</organism>
<reference evidence="1 2" key="1">
    <citation type="submission" date="2012-09" db="EMBL/GenBank/DDBJ databases">
        <title>The Genome Sequence of Veillonella ratti ACS-216-V-COL6B.</title>
        <authorList>
            <consortium name="The Broad Institute Genome Sequencing Platform"/>
            <person name="Earl A."/>
            <person name="Ward D."/>
            <person name="Feldgarden M."/>
            <person name="Gevers D."/>
            <person name="Saerens B."/>
            <person name="Vaneechoutte M."/>
            <person name="Walker B."/>
            <person name="Young S.K."/>
            <person name="Zeng Q."/>
            <person name="Gargeya S."/>
            <person name="Fitzgerald M."/>
            <person name="Haas B."/>
            <person name="Abouelleil A."/>
            <person name="Alvarado L."/>
            <person name="Arachchi H.M."/>
            <person name="Berlin A."/>
            <person name="Chapman S.B."/>
            <person name="Goldberg J."/>
            <person name="Griggs A."/>
            <person name="Gujja S."/>
            <person name="Hansen M."/>
            <person name="Howarth C."/>
            <person name="Imamovic A."/>
            <person name="Larimer J."/>
            <person name="McCowen C."/>
            <person name="Montmayeur A."/>
            <person name="Murphy C."/>
            <person name="Neiman D."/>
            <person name="Pearson M."/>
            <person name="Priest M."/>
            <person name="Roberts A."/>
            <person name="Saif S."/>
            <person name="Shea T."/>
            <person name="Sisk P."/>
            <person name="Sykes S."/>
            <person name="Wortman J."/>
            <person name="Nusbaum C."/>
            <person name="Birren B."/>
        </authorList>
    </citation>
    <scope>NUCLEOTIDE SEQUENCE [LARGE SCALE GENOMIC DNA]</scope>
    <source>
        <strain evidence="1 2">ACS-216-V-Col6b</strain>
    </source>
</reference>
<dbReference type="Proteomes" id="UP000009891">
    <property type="component" value="Unassembled WGS sequence"/>
</dbReference>
<dbReference type="HOGENOM" id="CLU_1730640_0_0_9"/>
<comment type="caution">
    <text evidence="1">The sequence shown here is derived from an EMBL/GenBank/DDBJ whole genome shotgun (WGS) entry which is preliminary data.</text>
</comment>
<accession>K9D2Q4</accession>
<evidence type="ECO:0000313" key="2">
    <source>
        <dbReference type="Proteomes" id="UP000009891"/>
    </source>
</evidence>